<name>L1M8R5_9CORY</name>
<protein>
    <recommendedName>
        <fullName evidence="4">Phosphoribosyl transferase domain protein</fullName>
    </recommendedName>
</protein>
<evidence type="ECO:0008006" key="4">
    <source>
        <dbReference type="Google" id="ProtNLM"/>
    </source>
</evidence>
<reference evidence="2 3" key="1">
    <citation type="submission" date="2012-05" db="EMBL/GenBank/DDBJ databases">
        <authorList>
            <person name="Weinstock G."/>
            <person name="Sodergren E."/>
            <person name="Lobos E.A."/>
            <person name="Fulton L."/>
            <person name="Fulton R."/>
            <person name="Courtney L."/>
            <person name="Fronick C."/>
            <person name="O'Laughlin M."/>
            <person name="Godfrey J."/>
            <person name="Wilson R.M."/>
            <person name="Miner T."/>
            <person name="Farmer C."/>
            <person name="Delehaunty K."/>
            <person name="Cordes M."/>
            <person name="Minx P."/>
            <person name="Tomlinson C."/>
            <person name="Chen J."/>
            <person name="Wollam A."/>
            <person name="Pepin K.H."/>
            <person name="Bhonagiri V."/>
            <person name="Zhang X."/>
            <person name="Suruliraj S."/>
            <person name="Warren W."/>
            <person name="Mitreva M."/>
            <person name="Mardis E.R."/>
            <person name="Wilson R.K."/>
        </authorList>
    </citation>
    <scope>NUCLEOTIDE SEQUENCE [LARGE SCALE GENOMIC DNA]</scope>
    <source>
        <strain evidence="2 3">F0235</strain>
    </source>
</reference>
<dbReference type="STRING" id="1035195.HMPREF9997_02695"/>
<gene>
    <name evidence="2" type="ORF">HMPREF9997_02695</name>
</gene>
<dbReference type="InterPro" id="IPR029057">
    <property type="entry name" value="PRTase-like"/>
</dbReference>
<evidence type="ECO:0000256" key="1">
    <source>
        <dbReference type="ARBA" id="ARBA00008007"/>
    </source>
</evidence>
<dbReference type="CDD" id="cd06223">
    <property type="entry name" value="PRTases_typeI"/>
    <property type="match status" value="1"/>
</dbReference>
<dbReference type="PANTHER" id="PTHR47505:SF1">
    <property type="entry name" value="DNA UTILIZATION PROTEIN YHGH"/>
    <property type="match status" value="1"/>
</dbReference>
<dbReference type="RefSeq" id="WP_006062498.1">
    <property type="nucleotide sequence ID" value="NZ_KB290826.1"/>
</dbReference>
<comment type="similarity">
    <text evidence="1">Belongs to the ComF/GntX family.</text>
</comment>
<dbReference type="InterPro" id="IPR051910">
    <property type="entry name" value="ComF/GntX_DNA_util-trans"/>
</dbReference>
<keyword evidence="3" id="KW-1185">Reference proteome</keyword>
<dbReference type="PATRIC" id="fig|1035195.3.peg.2411"/>
<dbReference type="HOGENOM" id="CLU_054549_3_2_11"/>
<dbReference type="PANTHER" id="PTHR47505">
    <property type="entry name" value="DNA UTILIZATION PROTEIN YHGH"/>
    <property type="match status" value="1"/>
</dbReference>
<organism evidence="2 3">
    <name type="scientific">Corynebacterium durum F0235</name>
    <dbReference type="NCBI Taxonomy" id="1035195"/>
    <lineage>
        <taxon>Bacteria</taxon>
        <taxon>Bacillati</taxon>
        <taxon>Actinomycetota</taxon>
        <taxon>Actinomycetes</taxon>
        <taxon>Mycobacteriales</taxon>
        <taxon>Corynebacteriaceae</taxon>
        <taxon>Corynebacterium</taxon>
    </lineage>
</organism>
<sequence>MLELLFPKSCAGCGAAGVSLCASCQEELRRVPHRVSCTVDPRVPVWALSPYAGAHRQLVISMKERGRRDACAYVGAAVRAAVDFLAARGELPFAVDLTLVPAPTRARSARLRGGDTVTAVCASSGLSTFPCVQHRSSVRDSVGLDAAARRRNLAEGVDLLQVPSSPVLLVDDVVTTGATVEATCAVLFSAGVEVSGVLAVCAA</sequence>
<dbReference type="EMBL" id="AMEM01000044">
    <property type="protein sequence ID" value="EKX87369.1"/>
    <property type="molecule type" value="Genomic_DNA"/>
</dbReference>
<dbReference type="InterPro" id="IPR000836">
    <property type="entry name" value="PRTase_dom"/>
</dbReference>
<dbReference type="Gene3D" id="3.40.50.2020">
    <property type="match status" value="1"/>
</dbReference>
<accession>L1M8R5</accession>
<dbReference type="Proteomes" id="UP000010445">
    <property type="component" value="Unassembled WGS sequence"/>
</dbReference>
<dbReference type="eggNOG" id="COG1040">
    <property type="taxonomic scope" value="Bacteria"/>
</dbReference>
<evidence type="ECO:0000313" key="2">
    <source>
        <dbReference type="EMBL" id="EKX87369.1"/>
    </source>
</evidence>
<comment type="caution">
    <text evidence="2">The sequence shown here is derived from an EMBL/GenBank/DDBJ whole genome shotgun (WGS) entry which is preliminary data.</text>
</comment>
<dbReference type="SUPFAM" id="SSF53271">
    <property type="entry name" value="PRTase-like"/>
    <property type="match status" value="1"/>
</dbReference>
<evidence type="ECO:0000313" key="3">
    <source>
        <dbReference type="Proteomes" id="UP000010445"/>
    </source>
</evidence>
<dbReference type="AlphaFoldDB" id="L1M8R5"/>
<proteinExistence type="inferred from homology"/>